<protein>
    <recommendedName>
        <fullName evidence="4">B box-type domain-containing protein</fullName>
    </recommendedName>
</protein>
<comment type="caution">
    <text evidence="2">The sequence shown here is derived from an EMBL/GenBank/DDBJ whole genome shotgun (WGS) entry which is preliminary data.</text>
</comment>
<sequence>MTEQTPVSTPAEIQAQVCYKHPDRETYLRCNRCERPMCNQCAVLTPTGYRCKECVSGQQKTFETAKNLDYVWAIVLPLVLSLIGSYIASLLQFFTIFIAPIVGVIIAEAVRWAVKRRRSRMLFRLTAGAAAVGSLPLLVLTLISSLFLLSQGVVSFYSILPILWQVLYAFLVTSSAYYRLSGIQIR</sequence>
<dbReference type="OrthoDB" id="9807874at2"/>
<feature type="transmembrane region" description="Helical" evidence="1">
    <location>
        <begin position="70"/>
        <end position="88"/>
    </location>
</feature>
<feature type="transmembrane region" description="Helical" evidence="1">
    <location>
        <begin position="126"/>
        <end position="149"/>
    </location>
</feature>
<evidence type="ECO:0008006" key="4">
    <source>
        <dbReference type="Google" id="ProtNLM"/>
    </source>
</evidence>
<feature type="transmembrane region" description="Helical" evidence="1">
    <location>
        <begin position="94"/>
        <end position="114"/>
    </location>
</feature>
<evidence type="ECO:0000256" key="1">
    <source>
        <dbReference type="SAM" id="Phobius"/>
    </source>
</evidence>
<dbReference type="RefSeq" id="WP_062416748.1">
    <property type="nucleotide sequence ID" value="NZ_DF967974.1"/>
</dbReference>
<dbReference type="AlphaFoldDB" id="A0A0N8GNN5"/>
<reference evidence="2 3" key="1">
    <citation type="submission" date="2015-07" db="EMBL/GenBank/DDBJ databases">
        <title>Genome sequence of Levilinea saccharolytica DSM 16555.</title>
        <authorList>
            <person name="Hemp J."/>
            <person name="Ward L.M."/>
            <person name="Pace L.A."/>
            <person name="Fischer W.W."/>
        </authorList>
    </citation>
    <scope>NUCLEOTIDE SEQUENCE [LARGE SCALE GENOMIC DNA]</scope>
    <source>
        <strain evidence="2 3">KIBI-1</strain>
    </source>
</reference>
<evidence type="ECO:0000313" key="2">
    <source>
        <dbReference type="EMBL" id="KPL78594.1"/>
    </source>
</evidence>
<keyword evidence="1" id="KW-0812">Transmembrane</keyword>
<keyword evidence="3" id="KW-1185">Reference proteome</keyword>
<name>A0A0N8GNN5_9CHLR</name>
<evidence type="ECO:0000313" key="3">
    <source>
        <dbReference type="Proteomes" id="UP000050501"/>
    </source>
</evidence>
<dbReference type="STRING" id="229921.ADN01_14605"/>
<keyword evidence="1" id="KW-0472">Membrane</keyword>
<accession>A0A0N8GNN5</accession>
<gene>
    <name evidence="2" type="ORF">ADN01_14605</name>
</gene>
<organism evidence="2 3">
    <name type="scientific">Levilinea saccharolytica</name>
    <dbReference type="NCBI Taxonomy" id="229921"/>
    <lineage>
        <taxon>Bacteria</taxon>
        <taxon>Bacillati</taxon>
        <taxon>Chloroflexota</taxon>
        <taxon>Anaerolineae</taxon>
        <taxon>Anaerolineales</taxon>
        <taxon>Anaerolineaceae</taxon>
        <taxon>Levilinea</taxon>
    </lineage>
</organism>
<dbReference type="Proteomes" id="UP000050501">
    <property type="component" value="Unassembled WGS sequence"/>
</dbReference>
<feature type="transmembrane region" description="Helical" evidence="1">
    <location>
        <begin position="155"/>
        <end position="178"/>
    </location>
</feature>
<proteinExistence type="predicted"/>
<dbReference type="EMBL" id="LGCM01000054">
    <property type="protein sequence ID" value="KPL78594.1"/>
    <property type="molecule type" value="Genomic_DNA"/>
</dbReference>
<keyword evidence="1" id="KW-1133">Transmembrane helix</keyword>